<sequence>MFGVVVISIGLMAAILTVWHGTIVRIEMVAFGLLVLVWVLWAVDRILERSVERAKRETGQNREWRR</sequence>
<keyword evidence="1" id="KW-1133">Transmembrane helix</keyword>
<accession>A0ABD5PT21</accession>
<evidence type="ECO:0000313" key="2">
    <source>
        <dbReference type="EMBL" id="MFC4543730.1"/>
    </source>
</evidence>
<gene>
    <name evidence="2" type="ORF">ACFO5R_17525</name>
</gene>
<reference evidence="2 3" key="1">
    <citation type="journal article" date="2019" name="Int. J. Syst. Evol. Microbiol.">
        <title>The Global Catalogue of Microorganisms (GCM) 10K type strain sequencing project: providing services to taxonomists for standard genome sequencing and annotation.</title>
        <authorList>
            <consortium name="The Broad Institute Genomics Platform"/>
            <consortium name="The Broad Institute Genome Sequencing Center for Infectious Disease"/>
            <person name="Wu L."/>
            <person name="Ma J."/>
        </authorList>
    </citation>
    <scope>NUCLEOTIDE SEQUENCE [LARGE SCALE GENOMIC DNA]</scope>
    <source>
        <strain evidence="2 3">WLHS5</strain>
    </source>
</reference>
<keyword evidence="1" id="KW-0472">Membrane</keyword>
<name>A0ABD5PT21_9EURY</name>
<dbReference type="Proteomes" id="UP001595898">
    <property type="component" value="Unassembled WGS sequence"/>
</dbReference>
<feature type="transmembrane region" description="Helical" evidence="1">
    <location>
        <begin position="23"/>
        <end position="43"/>
    </location>
</feature>
<protein>
    <submittedName>
        <fullName evidence="2">Uncharacterized protein</fullName>
    </submittedName>
</protein>
<keyword evidence="3" id="KW-1185">Reference proteome</keyword>
<organism evidence="2 3">
    <name type="scientific">Halosolutus amylolyticus</name>
    <dbReference type="NCBI Taxonomy" id="2932267"/>
    <lineage>
        <taxon>Archaea</taxon>
        <taxon>Methanobacteriati</taxon>
        <taxon>Methanobacteriota</taxon>
        <taxon>Stenosarchaea group</taxon>
        <taxon>Halobacteria</taxon>
        <taxon>Halobacteriales</taxon>
        <taxon>Natrialbaceae</taxon>
        <taxon>Halosolutus</taxon>
    </lineage>
</organism>
<dbReference type="AlphaFoldDB" id="A0ABD5PT21"/>
<evidence type="ECO:0000313" key="3">
    <source>
        <dbReference type="Proteomes" id="UP001595898"/>
    </source>
</evidence>
<dbReference type="RefSeq" id="WP_250138500.1">
    <property type="nucleotide sequence ID" value="NZ_JALIQP010000001.1"/>
</dbReference>
<proteinExistence type="predicted"/>
<keyword evidence="1" id="KW-0812">Transmembrane</keyword>
<evidence type="ECO:0000256" key="1">
    <source>
        <dbReference type="SAM" id="Phobius"/>
    </source>
</evidence>
<dbReference type="EMBL" id="JBHSFA010000009">
    <property type="protein sequence ID" value="MFC4543730.1"/>
    <property type="molecule type" value="Genomic_DNA"/>
</dbReference>
<comment type="caution">
    <text evidence="2">The sequence shown here is derived from an EMBL/GenBank/DDBJ whole genome shotgun (WGS) entry which is preliminary data.</text>
</comment>